<feature type="compositionally biased region" description="Basic and acidic residues" evidence="1">
    <location>
        <begin position="104"/>
        <end position="115"/>
    </location>
</feature>
<evidence type="ECO:0000256" key="1">
    <source>
        <dbReference type="SAM" id="MobiDB-lite"/>
    </source>
</evidence>
<proteinExistence type="predicted"/>
<gene>
    <name evidence="2" type="ORF">EZS28_053685</name>
</gene>
<organism evidence="2 3">
    <name type="scientific">Streblomastix strix</name>
    <dbReference type="NCBI Taxonomy" id="222440"/>
    <lineage>
        <taxon>Eukaryota</taxon>
        <taxon>Metamonada</taxon>
        <taxon>Preaxostyla</taxon>
        <taxon>Oxymonadida</taxon>
        <taxon>Streblomastigidae</taxon>
        <taxon>Streblomastix</taxon>
    </lineage>
</organism>
<sequence length="115" mass="13610">NIPMTQAKKELIRASRSKVDDIIIDHFKQFKDGVIISQVELWKPQDMVLKNYQLAINNICSQVQRTTSGQRKRFYKMKEEMVKIYENMLDEDVDEKEAEAQPVDQEKQEEGNEYI</sequence>
<feature type="non-terminal residue" evidence="2">
    <location>
        <position position="1"/>
    </location>
</feature>
<name>A0A5J4R4X2_9EUKA</name>
<evidence type="ECO:0000313" key="2">
    <source>
        <dbReference type="EMBL" id="KAA6328718.1"/>
    </source>
</evidence>
<feature type="region of interest" description="Disordered" evidence="1">
    <location>
        <begin position="90"/>
        <end position="115"/>
    </location>
</feature>
<comment type="caution">
    <text evidence="2">The sequence shown here is derived from an EMBL/GenBank/DDBJ whole genome shotgun (WGS) entry which is preliminary data.</text>
</comment>
<protein>
    <submittedName>
        <fullName evidence="2">Uncharacterized protein</fullName>
    </submittedName>
</protein>
<evidence type="ECO:0000313" key="3">
    <source>
        <dbReference type="Proteomes" id="UP000324800"/>
    </source>
</evidence>
<dbReference type="Proteomes" id="UP000324800">
    <property type="component" value="Unassembled WGS sequence"/>
</dbReference>
<dbReference type="EMBL" id="SNRW01043253">
    <property type="protein sequence ID" value="KAA6328718.1"/>
    <property type="molecule type" value="Genomic_DNA"/>
</dbReference>
<reference evidence="2 3" key="1">
    <citation type="submission" date="2019-03" db="EMBL/GenBank/DDBJ databases">
        <title>Single cell metagenomics reveals metabolic interactions within the superorganism composed of flagellate Streblomastix strix and complex community of Bacteroidetes bacteria on its surface.</title>
        <authorList>
            <person name="Treitli S.C."/>
            <person name="Kolisko M."/>
            <person name="Husnik F."/>
            <person name="Keeling P."/>
            <person name="Hampl V."/>
        </authorList>
    </citation>
    <scope>NUCLEOTIDE SEQUENCE [LARGE SCALE GENOMIC DNA]</scope>
    <source>
        <strain evidence="2">ST1C</strain>
    </source>
</reference>
<dbReference type="AlphaFoldDB" id="A0A5J4R4X2"/>
<accession>A0A5J4R4X2</accession>